<protein>
    <submittedName>
        <fullName evidence="1">DUF2804 domain-containing protein</fullName>
    </submittedName>
</protein>
<evidence type="ECO:0000313" key="1">
    <source>
        <dbReference type="EMBL" id="QBF46401.1"/>
    </source>
</evidence>
<dbReference type="PANTHER" id="PTHR35868:SF3">
    <property type="entry name" value="DUF2804 DOMAIN-CONTAINING PROTEIN"/>
    <property type="match status" value="1"/>
</dbReference>
<organism evidence="1 2">
    <name type="scientific">Janibacter limosus</name>
    <dbReference type="NCBI Taxonomy" id="53458"/>
    <lineage>
        <taxon>Bacteria</taxon>
        <taxon>Bacillati</taxon>
        <taxon>Actinomycetota</taxon>
        <taxon>Actinomycetes</taxon>
        <taxon>Micrococcales</taxon>
        <taxon>Intrasporangiaceae</taxon>
        <taxon>Janibacter</taxon>
    </lineage>
</organism>
<accession>A0A4P6MRU6</accession>
<keyword evidence="2" id="KW-1185">Reference proteome</keyword>
<dbReference type="KEGG" id="jli:EXU32_09145"/>
<dbReference type="AlphaFoldDB" id="A0A4P6MRU6"/>
<proteinExistence type="predicted"/>
<dbReference type="STRING" id="1216970.GCA_001570985_03044"/>
<dbReference type="OrthoDB" id="9762066at2"/>
<dbReference type="InterPro" id="IPR021243">
    <property type="entry name" value="DUF2804"/>
</dbReference>
<sequence length="331" mass="36777">MSLPELTAPVSLTRSDGRLNPAAVGWARQPLVETAGIGRGRGRNKRWEYWGVVTPTHLLGVTVSHVDYAAVHEVWIHEIDSGREWHRQATLVPPRGATLPTTLGAGPTRARTRGLEVDIDEVEGGTRLRARIDGAVIDVVAQLPPGHERLAVVVPWSETRFQYTVKDVARPASGHLVLDGRRVDLSEGASWAVLDHGRGRWPHDIRWNWGAGSGSTHGRTIGLQVGGRWTEGTGSTENAMVIDGRLHHIPVELDFDYDLERWRQPWRITGGGLEASFTAFHRKATHTDLKLLASHTDQCFGHWSGTFTDDEGRVTPFVDLVGWCEEVHNRW</sequence>
<dbReference type="PANTHER" id="PTHR35868">
    <property type="entry name" value="DUF2804 DOMAIN-CONTAINING PROTEIN-RELATED"/>
    <property type="match status" value="1"/>
</dbReference>
<dbReference type="Proteomes" id="UP000290408">
    <property type="component" value="Chromosome"/>
</dbReference>
<dbReference type="EMBL" id="CP036164">
    <property type="protein sequence ID" value="QBF46401.1"/>
    <property type="molecule type" value="Genomic_DNA"/>
</dbReference>
<dbReference type="Pfam" id="PF10974">
    <property type="entry name" value="DUF2804"/>
    <property type="match status" value="1"/>
</dbReference>
<reference evidence="1 2" key="1">
    <citation type="submission" date="2019-02" db="EMBL/GenBank/DDBJ databases">
        <title>Genomic data mining of an Antarctic deep-sea actinobacterium, Janibacterlimosus P3-3-X1.</title>
        <authorList>
            <person name="Liao L."/>
            <person name="Chen B."/>
        </authorList>
    </citation>
    <scope>NUCLEOTIDE SEQUENCE [LARGE SCALE GENOMIC DNA]</scope>
    <source>
        <strain evidence="1 2">P3-3-X1</strain>
    </source>
</reference>
<gene>
    <name evidence="1" type="ORF">EXU32_09145</name>
</gene>
<dbReference type="RefSeq" id="WP_130629622.1">
    <property type="nucleotide sequence ID" value="NZ_CP036164.1"/>
</dbReference>
<name>A0A4P6MRU6_9MICO</name>
<evidence type="ECO:0000313" key="2">
    <source>
        <dbReference type="Proteomes" id="UP000290408"/>
    </source>
</evidence>